<reference evidence="2" key="2">
    <citation type="submission" date="2016-02" db="EMBL/GenBank/DDBJ databases">
        <title>Draft genome sequence of five rapidly growing Mycobacterium species.</title>
        <authorList>
            <person name="Katahira K."/>
            <person name="Gotou Y."/>
            <person name="Iida K."/>
            <person name="Ogura Y."/>
            <person name="Hayashi T."/>
        </authorList>
    </citation>
    <scope>NUCLEOTIDE SEQUENCE [LARGE SCALE GENOMIC DNA]</scope>
    <source>
        <strain evidence="2">JCM6362</strain>
    </source>
</reference>
<evidence type="ECO:0000313" key="2">
    <source>
        <dbReference type="Proteomes" id="UP000069654"/>
    </source>
</evidence>
<dbReference type="Pfam" id="PF13578">
    <property type="entry name" value="Methyltransf_24"/>
    <property type="match status" value="1"/>
</dbReference>
<dbReference type="STRING" id="1797.RMCT_1205"/>
<name>A0A100XCY7_MYCTH</name>
<evidence type="ECO:0008006" key="3">
    <source>
        <dbReference type="Google" id="ProtNLM"/>
    </source>
</evidence>
<dbReference type="Proteomes" id="UP000069654">
    <property type="component" value="Unassembled WGS sequence"/>
</dbReference>
<accession>A0A100XCY7</accession>
<dbReference type="InterPro" id="IPR029063">
    <property type="entry name" value="SAM-dependent_MTases_sf"/>
</dbReference>
<proteinExistence type="predicted"/>
<gene>
    <name evidence="1" type="ORF">RMCT_1205</name>
</gene>
<dbReference type="Gene3D" id="3.40.50.150">
    <property type="entry name" value="Vaccinia Virus protein VP39"/>
    <property type="match status" value="1"/>
</dbReference>
<sequence>MNRITVVQRALAGRADPVYLEVGVSRGAAFRRIAAHEKIAVDPRFRMTARTRRRADAQAAATHYFPMTSDEFFATRSEFLERRGIDVALIDGLHTYEQVMRDVDHTLRHLRDDGIVVLHDCNPRFPSVGRPAGSYAEYRAATPWWKARFLGWSGDVWKAIVHLRSTRDDLRVAVLDCDFGVGILRRGTPDSRLSCSVAQIAALTYEDLAADREQLLNLRPPAYLDDFLGSGSRPVEVLE</sequence>
<comment type="caution">
    <text evidence="1">The sequence shown here is derived from an EMBL/GenBank/DDBJ whole genome shotgun (WGS) entry which is preliminary data.</text>
</comment>
<organism evidence="1 2">
    <name type="scientific">Mycolicibacterium thermoresistibile</name>
    <name type="common">Mycobacterium thermoresistibile</name>
    <dbReference type="NCBI Taxonomy" id="1797"/>
    <lineage>
        <taxon>Bacteria</taxon>
        <taxon>Bacillati</taxon>
        <taxon>Actinomycetota</taxon>
        <taxon>Actinomycetes</taxon>
        <taxon>Mycobacteriales</taxon>
        <taxon>Mycobacteriaceae</taxon>
        <taxon>Mycolicibacterium</taxon>
    </lineage>
</organism>
<reference evidence="1 2" key="1">
    <citation type="journal article" date="2016" name="Genome Announc.">
        <title>Draft Genome Sequences of Five Rapidly Growing Mycobacterium Species, M. thermoresistibile, M. fortuitum subsp. acetamidolyticum, M. canariasense, M. brisbanense, and M. novocastrense.</title>
        <authorList>
            <person name="Katahira K."/>
            <person name="Ogura Y."/>
            <person name="Gotoh Y."/>
            <person name="Hayashi T."/>
        </authorList>
    </citation>
    <scope>NUCLEOTIDE SEQUENCE [LARGE SCALE GENOMIC DNA]</scope>
    <source>
        <strain evidence="1 2">JCM6362</strain>
    </source>
</reference>
<dbReference type="RefSeq" id="WP_003925546.1">
    <property type="nucleotide sequence ID" value="NZ_BCTB01000005.1"/>
</dbReference>
<protein>
    <recommendedName>
        <fullName evidence="3">Biotin carboxyl carrier protein</fullName>
    </recommendedName>
</protein>
<dbReference type="OrthoDB" id="799111at2"/>
<evidence type="ECO:0000313" key="1">
    <source>
        <dbReference type="EMBL" id="GAT14234.1"/>
    </source>
</evidence>
<dbReference type="AlphaFoldDB" id="A0A100XCY7"/>
<dbReference type="SUPFAM" id="SSF53335">
    <property type="entry name" value="S-adenosyl-L-methionine-dependent methyltransferases"/>
    <property type="match status" value="1"/>
</dbReference>
<dbReference type="OMA" id="FRMTART"/>
<dbReference type="EMBL" id="BCTB01000005">
    <property type="protein sequence ID" value="GAT14234.1"/>
    <property type="molecule type" value="Genomic_DNA"/>
</dbReference>